<evidence type="ECO:0000313" key="1">
    <source>
        <dbReference type="EMBL" id="KAI3719096.1"/>
    </source>
</evidence>
<accession>A0ACB9BBF5</accession>
<name>A0ACB9BBF5_ARCLA</name>
<organism evidence="1 2">
    <name type="scientific">Arctium lappa</name>
    <name type="common">Greater burdock</name>
    <name type="synonym">Lappa major</name>
    <dbReference type="NCBI Taxonomy" id="4217"/>
    <lineage>
        <taxon>Eukaryota</taxon>
        <taxon>Viridiplantae</taxon>
        <taxon>Streptophyta</taxon>
        <taxon>Embryophyta</taxon>
        <taxon>Tracheophyta</taxon>
        <taxon>Spermatophyta</taxon>
        <taxon>Magnoliopsida</taxon>
        <taxon>eudicotyledons</taxon>
        <taxon>Gunneridae</taxon>
        <taxon>Pentapetalae</taxon>
        <taxon>asterids</taxon>
        <taxon>campanulids</taxon>
        <taxon>Asterales</taxon>
        <taxon>Asteraceae</taxon>
        <taxon>Carduoideae</taxon>
        <taxon>Cardueae</taxon>
        <taxon>Arctiinae</taxon>
        <taxon>Arctium</taxon>
    </lineage>
</organism>
<evidence type="ECO:0000313" key="2">
    <source>
        <dbReference type="Proteomes" id="UP001055879"/>
    </source>
</evidence>
<comment type="caution">
    <text evidence="1">The sequence shown here is derived from an EMBL/GenBank/DDBJ whole genome shotgun (WGS) entry which is preliminary data.</text>
</comment>
<reference evidence="2" key="1">
    <citation type="journal article" date="2022" name="Mol. Ecol. Resour.">
        <title>The genomes of chicory, endive, great burdock and yacon provide insights into Asteraceae palaeo-polyploidization history and plant inulin production.</title>
        <authorList>
            <person name="Fan W."/>
            <person name="Wang S."/>
            <person name="Wang H."/>
            <person name="Wang A."/>
            <person name="Jiang F."/>
            <person name="Liu H."/>
            <person name="Zhao H."/>
            <person name="Xu D."/>
            <person name="Zhang Y."/>
        </authorList>
    </citation>
    <scope>NUCLEOTIDE SEQUENCE [LARGE SCALE GENOMIC DNA]</scope>
    <source>
        <strain evidence="2">cv. Niubang</strain>
    </source>
</reference>
<sequence>MVGGTWMLGLNVAGTGLEFGIKCCWNVAGIWGLNGAGKWPKTVLERGWNLGLNSARTWLEFGREWCKNMAQTVLERGLKRCWKMGRTMLEHASSLNAKAVDDLANPNANLILDYSSYSSPNNV</sequence>
<dbReference type="EMBL" id="CM042052">
    <property type="protein sequence ID" value="KAI3719096.1"/>
    <property type="molecule type" value="Genomic_DNA"/>
</dbReference>
<proteinExistence type="predicted"/>
<gene>
    <name evidence="1" type="ORF">L6452_19986</name>
</gene>
<reference evidence="1 2" key="2">
    <citation type="journal article" date="2022" name="Mol. Ecol. Resour.">
        <title>The genomes of chicory, endive, great burdock and yacon provide insights into Asteraceae paleo-polyploidization history and plant inulin production.</title>
        <authorList>
            <person name="Fan W."/>
            <person name="Wang S."/>
            <person name="Wang H."/>
            <person name="Wang A."/>
            <person name="Jiang F."/>
            <person name="Liu H."/>
            <person name="Zhao H."/>
            <person name="Xu D."/>
            <person name="Zhang Y."/>
        </authorList>
    </citation>
    <scope>NUCLEOTIDE SEQUENCE [LARGE SCALE GENOMIC DNA]</scope>
    <source>
        <strain evidence="2">cv. Niubang</strain>
    </source>
</reference>
<keyword evidence="2" id="KW-1185">Reference proteome</keyword>
<dbReference type="Proteomes" id="UP001055879">
    <property type="component" value="Linkage Group LG06"/>
</dbReference>
<protein>
    <submittedName>
        <fullName evidence="1">Uncharacterized protein</fullName>
    </submittedName>
</protein>